<protein>
    <recommendedName>
        <fullName evidence="3">Aminoglycoside phosphotransferase family protein</fullName>
    </recommendedName>
</protein>
<evidence type="ECO:0008006" key="3">
    <source>
        <dbReference type="Google" id="ProtNLM"/>
    </source>
</evidence>
<reference evidence="1 2" key="1">
    <citation type="submission" date="2018-12" db="EMBL/GenBank/DDBJ databases">
        <title>Genome Sequence of Candidatus Viridilinea halotolerans isolated from saline sulfide-rich spring.</title>
        <authorList>
            <person name="Grouzdev D.S."/>
            <person name="Burganskaya E.I."/>
            <person name="Krutkina M.S."/>
            <person name="Sukhacheva M.V."/>
            <person name="Gorlenko V.M."/>
        </authorList>
    </citation>
    <scope>NUCLEOTIDE SEQUENCE [LARGE SCALE GENOMIC DNA]</scope>
    <source>
        <strain evidence="1">Chok-6</strain>
    </source>
</reference>
<proteinExistence type="predicted"/>
<evidence type="ECO:0000313" key="2">
    <source>
        <dbReference type="Proteomes" id="UP000280307"/>
    </source>
</evidence>
<gene>
    <name evidence="1" type="ORF">EI684_06750</name>
</gene>
<dbReference type="AlphaFoldDB" id="A0A426U3W7"/>
<dbReference type="InterPro" id="IPR011009">
    <property type="entry name" value="Kinase-like_dom_sf"/>
</dbReference>
<dbReference type="Gene3D" id="3.90.1200.10">
    <property type="match status" value="1"/>
</dbReference>
<dbReference type="EMBL" id="RSAS01000259">
    <property type="protein sequence ID" value="RRR74556.1"/>
    <property type="molecule type" value="Genomic_DNA"/>
</dbReference>
<dbReference type="Proteomes" id="UP000280307">
    <property type="component" value="Unassembled WGS sequence"/>
</dbReference>
<organism evidence="1 2">
    <name type="scientific">Candidatus Viridilinea halotolerans</name>
    <dbReference type="NCBI Taxonomy" id="2491704"/>
    <lineage>
        <taxon>Bacteria</taxon>
        <taxon>Bacillati</taxon>
        <taxon>Chloroflexota</taxon>
        <taxon>Chloroflexia</taxon>
        <taxon>Chloroflexales</taxon>
        <taxon>Chloroflexineae</taxon>
        <taxon>Oscillochloridaceae</taxon>
        <taxon>Candidatus Viridilinea</taxon>
    </lineage>
</organism>
<evidence type="ECO:0000313" key="1">
    <source>
        <dbReference type="EMBL" id="RRR74556.1"/>
    </source>
</evidence>
<comment type="caution">
    <text evidence="1">The sequence shown here is derived from an EMBL/GenBank/DDBJ whole genome shotgun (WGS) entry which is preliminary data.</text>
</comment>
<name>A0A426U3W7_9CHLR</name>
<sequence length="466" mass="51906">MPSTPPIAFESHVILMHAEHAACLLLPDTAGWRLPCLREAQRHVWQEVGHLQAWLQAELAAPAALLRCIDLAYRPADELVSKLYGAVLQTAAWPLPRGARWATRAELADLPLAHTVQRDLLAAWFAWYSSGPHAAQRPPWYQPGWYGQATAWAAAELTRLGWPPTGPAQQVRWWQRGALLRIPTAQGHTLLKAALPLLRHELELNAALAAHHPGCFAQPLALDAERGWLLSEELAGDTLDTRRAEEDLPHWEVALARFAEVQIASTQRHAALRTLGLPAYPVGSLTPRLAPLLADPAAALPDRPAGLAAAAWNDLVRLAAHVGPLSEALAAYDLPLVLEHGDFWAGQVVVGPQGCAFLDWSISVLSHPFFSLLLFLVEIEDFFPHEHGVRERLRDAYLEPWTAVAHGRNLTHAFELAQPLAALHHALTYHQVILPNIEIKWELELMLPFYLKMALRLIDDKIWRFY</sequence>
<accession>A0A426U3W7</accession>
<dbReference type="SUPFAM" id="SSF56112">
    <property type="entry name" value="Protein kinase-like (PK-like)"/>
    <property type="match status" value="1"/>
</dbReference>